<dbReference type="InterPro" id="IPR006583">
    <property type="entry name" value="PAN-3_domain"/>
</dbReference>
<dbReference type="AlphaFoldDB" id="A0A1I7U6J6"/>
<keyword evidence="1" id="KW-0472">Membrane</keyword>
<feature type="transmembrane region" description="Helical" evidence="1">
    <location>
        <begin position="106"/>
        <end position="126"/>
    </location>
</feature>
<keyword evidence="1" id="KW-1133">Transmembrane helix</keyword>
<dbReference type="PANTHER" id="PTHR47629">
    <property type="entry name" value="C-TYPE LECTIN-RELATED"/>
    <property type="match status" value="1"/>
</dbReference>
<dbReference type="PANTHER" id="PTHR47629:SF7">
    <property type="entry name" value="PAN-3 DOMAIN-CONTAINING PROTEIN"/>
    <property type="match status" value="1"/>
</dbReference>
<dbReference type="Proteomes" id="UP000095282">
    <property type="component" value="Unplaced"/>
</dbReference>
<evidence type="ECO:0000313" key="3">
    <source>
        <dbReference type="Proteomes" id="UP000095282"/>
    </source>
</evidence>
<dbReference type="SMART" id="SM00605">
    <property type="entry name" value="CW"/>
    <property type="match status" value="1"/>
</dbReference>
<evidence type="ECO:0000313" key="4">
    <source>
        <dbReference type="WBParaSite" id="Csp11.Scaffold629.g15369.t1"/>
    </source>
</evidence>
<evidence type="ECO:0000256" key="1">
    <source>
        <dbReference type="SAM" id="Phobius"/>
    </source>
</evidence>
<sequence length="176" mass="19617">MLLFWGYPTHNTTFCVSQSTVGTWKECMDLCLASDMCMLSYGSETSCILCDIFAITKILQTDSSGGIMVAVKVDQQDQCPADVTKQPYTRTISFPISLIIGNNANIFAIVFDIISTPLIVQISYLLNNRKSLKQALTTFKFANFIRVLLDIEVKSTVEPIPNDQPISIQMKTVDNK</sequence>
<reference evidence="4" key="1">
    <citation type="submission" date="2016-11" db="UniProtKB">
        <authorList>
            <consortium name="WormBaseParasite"/>
        </authorList>
    </citation>
    <scope>IDENTIFICATION</scope>
</reference>
<dbReference type="WBParaSite" id="Csp11.Scaffold629.g15369.t1">
    <property type="protein sequence ID" value="Csp11.Scaffold629.g15369.t1"/>
    <property type="gene ID" value="Csp11.Scaffold629.g15369"/>
</dbReference>
<proteinExistence type="predicted"/>
<name>A0A1I7U6J6_9PELO</name>
<dbReference type="Pfam" id="PF10325">
    <property type="entry name" value="7TM_GPCR_Srz"/>
    <property type="match status" value="1"/>
</dbReference>
<keyword evidence="3" id="KW-1185">Reference proteome</keyword>
<keyword evidence="1" id="KW-0812">Transmembrane</keyword>
<evidence type="ECO:0000259" key="2">
    <source>
        <dbReference type="SMART" id="SM00605"/>
    </source>
</evidence>
<feature type="domain" description="PAN-3" evidence="2">
    <location>
        <begin position="1"/>
        <end position="107"/>
    </location>
</feature>
<dbReference type="Pfam" id="PF08277">
    <property type="entry name" value="PAN_3"/>
    <property type="match status" value="1"/>
</dbReference>
<accession>A0A1I7U6J6</accession>
<dbReference type="eggNOG" id="ENOG502THP4">
    <property type="taxonomic scope" value="Eukaryota"/>
</dbReference>
<organism evidence="3 4">
    <name type="scientific">Caenorhabditis tropicalis</name>
    <dbReference type="NCBI Taxonomy" id="1561998"/>
    <lineage>
        <taxon>Eukaryota</taxon>
        <taxon>Metazoa</taxon>
        <taxon>Ecdysozoa</taxon>
        <taxon>Nematoda</taxon>
        <taxon>Chromadorea</taxon>
        <taxon>Rhabditida</taxon>
        <taxon>Rhabditina</taxon>
        <taxon>Rhabditomorpha</taxon>
        <taxon>Rhabditoidea</taxon>
        <taxon>Rhabditidae</taxon>
        <taxon>Peloderinae</taxon>
        <taxon>Caenorhabditis</taxon>
    </lineage>
</organism>
<dbReference type="InterPro" id="IPR018817">
    <property type="entry name" value="7TM_GPCR_serpentine_rcpt_Srz"/>
</dbReference>
<protein>
    <submittedName>
        <fullName evidence="4">CW domain-containing protein</fullName>
    </submittedName>
</protein>